<evidence type="ECO:0000256" key="1">
    <source>
        <dbReference type="SAM" id="MobiDB-lite"/>
    </source>
</evidence>
<dbReference type="Proteomes" id="UP000192257">
    <property type="component" value="Unassembled WGS sequence"/>
</dbReference>
<dbReference type="SUPFAM" id="SSF50978">
    <property type="entry name" value="WD40 repeat-like"/>
    <property type="match status" value="1"/>
</dbReference>
<dbReference type="STRING" id="67003.A0A1X0P8I2"/>
<dbReference type="Gene3D" id="2.130.10.10">
    <property type="entry name" value="YVTN repeat-like/Quinoprotein amine dehydrogenase"/>
    <property type="match status" value="2"/>
</dbReference>
<dbReference type="GO" id="GO:0042073">
    <property type="term" value="P:intraciliary transport"/>
    <property type="evidence" value="ECO:0007669"/>
    <property type="project" value="InterPro"/>
</dbReference>
<dbReference type="GO" id="GO:0045503">
    <property type="term" value="F:dynein light chain binding"/>
    <property type="evidence" value="ECO:0007669"/>
    <property type="project" value="InterPro"/>
</dbReference>
<reference evidence="2 3" key="1">
    <citation type="submission" date="2017-03" db="EMBL/GenBank/DDBJ databases">
        <title>An alternative strategy for trypanosome survival in the mammalian bloodstream revealed through genome and transcriptome analysis of the ubiquitous bovine parasite Trypanosoma (Megatrypanum) theileri.</title>
        <authorList>
            <person name="Kelly S."/>
            <person name="Ivens A."/>
            <person name="Mott A."/>
            <person name="O'Neill E."/>
            <person name="Emms D."/>
            <person name="Macleod O."/>
            <person name="Voorheis P."/>
            <person name="Matthews J."/>
            <person name="Matthews K."/>
            <person name="Carrington M."/>
        </authorList>
    </citation>
    <scope>NUCLEOTIDE SEQUENCE [LARGE SCALE GENOMIC DNA]</scope>
    <source>
        <strain evidence="2">Edinburgh</strain>
    </source>
</reference>
<dbReference type="SMART" id="SM00320">
    <property type="entry name" value="WD40"/>
    <property type="match status" value="3"/>
</dbReference>
<organism evidence="2 3">
    <name type="scientific">Trypanosoma theileri</name>
    <dbReference type="NCBI Taxonomy" id="67003"/>
    <lineage>
        <taxon>Eukaryota</taxon>
        <taxon>Discoba</taxon>
        <taxon>Euglenozoa</taxon>
        <taxon>Kinetoplastea</taxon>
        <taxon>Metakinetoplastina</taxon>
        <taxon>Trypanosomatida</taxon>
        <taxon>Trypanosomatidae</taxon>
        <taxon>Trypanosoma</taxon>
    </lineage>
</organism>
<dbReference type="Pfam" id="PF00400">
    <property type="entry name" value="WD40"/>
    <property type="match status" value="1"/>
</dbReference>
<dbReference type="GO" id="GO:0005929">
    <property type="term" value="C:cilium"/>
    <property type="evidence" value="ECO:0007669"/>
    <property type="project" value="GOC"/>
</dbReference>
<feature type="compositionally biased region" description="Basic and acidic residues" evidence="1">
    <location>
        <begin position="248"/>
        <end position="294"/>
    </location>
</feature>
<dbReference type="InterPro" id="IPR036322">
    <property type="entry name" value="WD40_repeat_dom_sf"/>
</dbReference>
<feature type="compositionally biased region" description="Low complexity" evidence="1">
    <location>
        <begin position="176"/>
        <end position="202"/>
    </location>
</feature>
<comment type="caution">
    <text evidence="2">The sequence shown here is derived from an EMBL/GenBank/DDBJ whole genome shotgun (WGS) entry which is preliminary data.</text>
</comment>
<dbReference type="PANTHER" id="PTHR16022:SF0">
    <property type="entry name" value="CYTOPLASMIC DYNEIN 2 INTERMEDIATE CHAIN 1"/>
    <property type="match status" value="1"/>
</dbReference>
<dbReference type="AlphaFoldDB" id="A0A1X0P8I2"/>
<sequence length="897" mass="102104">MGDNIVAKSKKEETEEERRVRKERERAERKAREQAEAKKVVTDDPEKKERRHKRDETEEERRVRKERERAERKAREQAEAEKVVTDDPEKKERRHKRDETEEERRVRKERERAERKAREQVEAEKVVTDDPEKKERRHKRDETEEERRVRKERERAERKAREEDVAGREQPPPPQQQQQLLQQQEQQLPNDSDSNINNASNSQYKTHGERGSSDGYEGVEEEESAVVSGGRREDLAAAMDAENNAIRRAADGAREAARREESRRAEAESERLAAERRERRRREREERRRGKENGVAEAVSAVAGTSSLGVADLQRQGYRSQFEKDMQRATALRRLVDMDDNAAVLVDIPPQSQYDLYIRSFGKMGRKQAGVQIPPEEDRNDAEVQVERVRVRHRGAQVPRDLGLYPEQYIDRSTYFTKDVDHLAVGDAVDEKDINTNEGALTDTTGAQIVDTTLLLNFLGRVFPVMRAVLDENEEDRAGPDATKSKSETQFSTSYTTLCFPGTRNRPVVKVAFNPCTPMYVAVLYGQKMEEGPSKSLDFYLSVILLWNIFDSSTPEKILVSPSLITCICMSPRRPYLVYGGAEDGSICLWDLREPERNHTAAGHYERNAFRLPSFATSWLSGNHTTSIVTVAVSGYNAVVGLRKDETEQLVSLDASGKIHFWFLNEKDQSKGIISDTENGLHMFSTVRLFLATSKNEDHTSCMSVMQDAFSLDFVPTDTSHYVVACAEGVRHISRFGSVAAPSLYAPSSHFFGRQIAVPSCVRYSTVDSRILLVGYDDGSLRLYLQTDGSPQLSIPLGIHRITEIRCSGTDKWLLWALDASGTLYLIDLAKKDKEFPVFSQTLSQPETGVCTCFDIPPEGKAESRLIVLGFEKGIVQLHTLSERTHPPSSDRDEHWL</sequence>
<dbReference type="InterPro" id="IPR001680">
    <property type="entry name" value="WD40_rpt"/>
</dbReference>
<keyword evidence="3" id="KW-1185">Reference proteome</keyword>
<gene>
    <name evidence="2" type="ORF">TM35_000034930</name>
</gene>
<accession>A0A1X0P8I2</accession>
<feature type="region of interest" description="Disordered" evidence="1">
    <location>
        <begin position="1"/>
        <end position="300"/>
    </location>
</feature>
<evidence type="ECO:0000313" key="2">
    <source>
        <dbReference type="EMBL" id="ORC92740.1"/>
    </source>
</evidence>
<evidence type="ECO:0000313" key="3">
    <source>
        <dbReference type="Proteomes" id="UP000192257"/>
    </source>
</evidence>
<dbReference type="PANTHER" id="PTHR16022">
    <property type="entry name" value="WD REPEAT DOMAIN 60"/>
    <property type="match status" value="1"/>
</dbReference>
<dbReference type="OrthoDB" id="2162425at2759"/>
<protein>
    <submittedName>
        <fullName evidence="2">WDdomain 60</fullName>
    </submittedName>
</protein>
<dbReference type="RefSeq" id="XP_028886806.1">
    <property type="nucleotide sequence ID" value="XM_029022260.1"/>
</dbReference>
<dbReference type="GeneID" id="39982040"/>
<dbReference type="InterPro" id="IPR015943">
    <property type="entry name" value="WD40/YVTN_repeat-like_dom_sf"/>
</dbReference>
<name>A0A1X0P8I2_9TRYP</name>
<dbReference type="GO" id="GO:0005868">
    <property type="term" value="C:cytoplasmic dynein complex"/>
    <property type="evidence" value="ECO:0007669"/>
    <property type="project" value="InterPro"/>
</dbReference>
<proteinExistence type="predicted"/>
<dbReference type="InterPro" id="IPR042505">
    <property type="entry name" value="DYNC2I1"/>
</dbReference>
<dbReference type="EMBL" id="NBCO01000003">
    <property type="protein sequence ID" value="ORC92740.1"/>
    <property type="molecule type" value="Genomic_DNA"/>
</dbReference>
<feature type="compositionally biased region" description="Basic and acidic residues" evidence="1">
    <location>
        <begin position="9"/>
        <end position="167"/>
    </location>
</feature>
<dbReference type="VEuPathDB" id="TriTrypDB:TM35_000034930"/>
<dbReference type="GO" id="GO:0045504">
    <property type="term" value="F:dynein heavy chain binding"/>
    <property type="evidence" value="ECO:0007669"/>
    <property type="project" value="InterPro"/>
</dbReference>